<dbReference type="EMBL" id="JABENB010000001">
    <property type="protein sequence ID" value="NNG38448.1"/>
    <property type="molecule type" value="Genomic_DNA"/>
</dbReference>
<comment type="caution">
    <text evidence="1">The sequence shown here is derived from an EMBL/GenBank/DDBJ whole genome shotgun (WGS) entry which is preliminary data.</text>
</comment>
<keyword evidence="2" id="KW-1185">Reference proteome</keyword>
<reference evidence="1 2" key="1">
    <citation type="submission" date="2020-05" db="EMBL/GenBank/DDBJ databases">
        <title>Flexivirga sp. ID2601S isolated from air conditioner.</title>
        <authorList>
            <person name="Kim D.H."/>
        </authorList>
    </citation>
    <scope>NUCLEOTIDE SEQUENCE [LARGE SCALE GENOMIC DNA]</scope>
    <source>
        <strain evidence="1 2">ID2601S</strain>
    </source>
</reference>
<protein>
    <submittedName>
        <fullName evidence="1">Uncharacterized protein</fullName>
    </submittedName>
</protein>
<evidence type="ECO:0000313" key="2">
    <source>
        <dbReference type="Proteomes" id="UP000557772"/>
    </source>
</evidence>
<gene>
    <name evidence="1" type="ORF">HJ588_04055</name>
</gene>
<name>A0A849AGW1_9MICO</name>
<organism evidence="1 2">
    <name type="scientific">Flexivirga aerilata</name>
    <dbReference type="NCBI Taxonomy" id="1656889"/>
    <lineage>
        <taxon>Bacteria</taxon>
        <taxon>Bacillati</taxon>
        <taxon>Actinomycetota</taxon>
        <taxon>Actinomycetes</taxon>
        <taxon>Micrococcales</taxon>
        <taxon>Dermacoccaceae</taxon>
        <taxon>Flexivirga</taxon>
    </lineage>
</organism>
<sequence length="130" mass="14251">MTYVVEDTAGLRGGWDRIHANLGSKVDSGACISLVESAAYAVDRRRTVAVALHDEVLDVDGIDLPDLLHGLEAVDDDARATVSRVEDAAIINDEGVVQLPEFLWHRWEDAQRKLDQIAALRDALEFAKTA</sequence>
<accession>A0A849AGW1</accession>
<dbReference type="RefSeq" id="WP_171152167.1">
    <property type="nucleotide sequence ID" value="NZ_JABENB010000001.1"/>
</dbReference>
<dbReference type="Proteomes" id="UP000557772">
    <property type="component" value="Unassembled WGS sequence"/>
</dbReference>
<evidence type="ECO:0000313" key="1">
    <source>
        <dbReference type="EMBL" id="NNG38448.1"/>
    </source>
</evidence>
<proteinExistence type="predicted"/>
<dbReference type="AlphaFoldDB" id="A0A849AGW1"/>